<evidence type="ECO:0000313" key="2">
    <source>
        <dbReference type="EMBL" id="MDR9777971.1"/>
    </source>
</evidence>
<organism evidence="2 3">
    <name type="scientific">Rhizobium hidalgonense</name>
    <dbReference type="NCBI Taxonomy" id="1538159"/>
    <lineage>
        <taxon>Bacteria</taxon>
        <taxon>Pseudomonadati</taxon>
        <taxon>Pseudomonadota</taxon>
        <taxon>Alphaproteobacteria</taxon>
        <taxon>Hyphomicrobiales</taxon>
        <taxon>Rhizobiaceae</taxon>
        <taxon>Rhizobium/Agrobacterium group</taxon>
        <taxon>Rhizobium</taxon>
    </lineage>
</organism>
<dbReference type="AlphaFoldDB" id="A0AAJ2H597"/>
<protein>
    <submittedName>
        <fullName evidence="2">STAS domain-containing protein</fullName>
    </submittedName>
</protein>
<dbReference type="InterPro" id="IPR058548">
    <property type="entry name" value="MlaB-like_STAS"/>
</dbReference>
<dbReference type="RefSeq" id="WP_310866122.1">
    <property type="nucleotide sequence ID" value="NZ_JAVLSF010000345.1"/>
</dbReference>
<dbReference type="Gene3D" id="3.30.750.24">
    <property type="entry name" value="STAS domain"/>
    <property type="match status" value="1"/>
</dbReference>
<feature type="domain" description="STAS" evidence="1">
    <location>
        <begin position="18"/>
        <end position="102"/>
    </location>
</feature>
<sequence>MSPAVPLNLPLRVQGQTMHLHGSVNFDNAAQIYQQGLLMLQQHQHWPLLLDLSGLEASNTIALAVFVQWVRQCKAGQNIVLQHTPEKMQSIIDASNLQAAFA</sequence>
<dbReference type="InterPro" id="IPR036513">
    <property type="entry name" value="STAS_dom_sf"/>
</dbReference>
<comment type="caution">
    <text evidence="2">The sequence shown here is derived from an EMBL/GenBank/DDBJ whole genome shotgun (WGS) entry which is preliminary data.</text>
</comment>
<dbReference type="Proteomes" id="UP001268610">
    <property type="component" value="Unassembled WGS sequence"/>
</dbReference>
<reference evidence="2" key="1">
    <citation type="submission" date="2023-04" db="EMBL/GenBank/DDBJ databases">
        <title>Genomic characterization of faba bean (Vicia faba) microsymbionts in Mexican soils.</title>
        <authorList>
            <person name="Rivera Orduna F.N."/>
            <person name="Guevara-Luna J."/>
            <person name="Yan J."/>
            <person name="Arroyo-Herrera I."/>
            <person name="Li Y."/>
            <person name="Vasquez-Murrieta M.S."/>
            <person name="Wang E.T."/>
        </authorList>
    </citation>
    <scope>NUCLEOTIDE SEQUENCE</scope>
    <source>
        <strain evidence="2">CH26</strain>
    </source>
</reference>
<gene>
    <name evidence="2" type="ORF">RJJ65_36155</name>
</gene>
<dbReference type="SUPFAM" id="SSF52091">
    <property type="entry name" value="SpoIIaa-like"/>
    <property type="match status" value="1"/>
</dbReference>
<dbReference type="PROSITE" id="PS50801">
    <property type="entry name" value="STAS"/>
    <property type="match status" value="1"/>
</dbReference>
<dbReference type="EMBL" id="JAVLSF010000345">
    <property type="protein sequence ID" value="MDR9777971.1"/>
    <property type="molecule type" value="Genomic_DNA"/>
</dbReference>
<dbReference type="Pfam" id="PF13466">
    <property type="entry name" value="STAS_2"/>
    <property type="match status" value="1"/>
</dbReference>
<evidence type="ECO:0000313" key="3">
    <source>
        <dbReference type="Proteomes" id="UP001268610"/>
    </source>
</evidence>
<proteinExistence type="predicted"/>
<dbReference type="InterPro" id="IPR002645">
    <property type="entry name" value="STAS_dom"/>
</dbReference>
<name>A0AAJ2H597_9HYPH</name>
<accession>A0AAJ2H597</accession>
<evidence type="ECO:0000259" key="1">
    <source>
        <dbReference type="PROSITE" id="PS50801"/>
    </source>
</evidence>